<reference evidence="2" key="2">
    <citation type="submission" date="2015-03" db="EMBL/GenBank/DDBJ databases">
        <authorList>
            <person name="Chow C.-E.T."/>
            <person name="Winget D.M."/>
            <person name="White R.A.III."/>
            <person name="Hallam S.J."/>
            <person name="Suttle C.A."/>
        </authorList>
    </citation>
    <scope>NUCLEOTIDE SEQUENCE</scope>
    <source>
        <strain evidence="2">Oxic1_6</strain>
    </source>
</reference>
<feature type="region of interest" description="Disordered" evidence="1">
    <location>
        <begin position="15"/>
        <end position="54"/>
    </location>
</feature>
<name>A0A0F7L916_9VIRU</name>
<dbReference type="EMBL" id="KR029601">
    <property type="protein sequence ID" value="AKH48073.1"/>
    <property type="molecule type" value="Genomic_DNA"/>
</dbReference>
<sequence>MPAYTMRRVAKRHVVPASMSMSQTGEAIRPPQREPRDCLSARGRRHQIPPHGRG</sequence>
<protein>
    <submittedName>
        <fullName evidence="2">Uncharacterized protein</fullName>
    </submittedName>
</protein>
<organism evidence="2">
    <name type="scientific">uncultured marine virus</name>
    <dbReference type="NCBI Taxonomy" id="186617"/>
    <lineage>
        <taxon>Viruses</taxon>
        <taxon>environmental samples</taxon>
    </lineage>
</organism>
<feature type="compositionally biased region" description="Basic residues" evidence="1">
    <location>
        <begin position="42"/>
        <end position="54"/>
    </location>
</feature>
<accession>A0A0F7L916</accession>
<evidence type="ECO:0000313" key="2">
    <source>
        <dbReference type="EMBL" id="AKH48073.1"/>
    </source>
</evidence>
<evidence type="ECO:0000256" key="1">
    <source>
        <dbReference type="SAM" id="MobiDB-lite"/>
    </source>
</evidence>
<reference evidence="2" key="1">
    <citation type="journal article" date="2015" name="Front. Microbiol.">
        <title>Combining genomic sequencing methods to explore viral diversity and reveal potential virus-host interactions.</title>
        <authorList>
            <person name="Chow C.E."/>
            <person name="Winget D.M."/>
            <person name="White R.A.III."/>
            <person name="Hallam S.J."/>
            <person name="Suttle C.A."/>
        </authorList>
    </citation>
    <scope>NUCLEOTIDE SEQUENCE</scope>
    <source>
        <strain evidence="2">Oxic1_6</strain>
    </source>
</reference>
<proteinExistence type="predicted"/>